<dbReference type="Pfam" id="PF13630">
    <property type="entry name" value="SdpI"/>
    <property type="match status" value="1"/>
</dbReference>
<feature type="transmembrane region" description="Helical" evidence="1">
    <location>
        <begin position="87"/>
        <end position="108"/>
    </location>
</feature>
<keyword evidence="1" id="KW-0472">Membrane</keyword>
<keyword evidence="1" id="KW-1133">Transmembrane helix</keyword>
<comment type="caution">
    <text evidence="2">The sequence shown here is derived from an EMBL/GenBank/DDBJ whole genome shotgun (WGS) entry which is preliminary data.</text>
</comment>
<protein>
    <recommendedName>
        <fullName evidence="5">SdpI family protein</fullName>
    </recommendedName>
</protein>
<dbReference type="Proteomes" id="UP001288944">
    <property type="component" value="Unassembled WGS sequence"/>
</dbReference>
<gene>
    <name evidence="2" type="ORF">GNF68_06270</name>
    <name evidence="3" type="ORF">GNF83_09360</name>
</gene>
<feature type="transmembrane region" description="Helical" evidence="1">
    <location>
        <begin position="6"/>
        <end position="25"/>
    </location>
</feature>
<accession>A0AAW9HSZ4</accession>
<dbReference type="EMBL" id="WNUR01000020">
    <property type="protein sequence ID" value="MDZ7541459.1"/>
    <property type="molecule type" value="Genomic_DNA"/>
</dbReference>
<dbReference type="AlphaFoldDB" id="A0AAW9HSZ4"/>
<evidence type="ECO:0000313" key="2">
    <source>
        <dbReference type="EMBL" id="MDZ4908672.1"/>
    </source>
</evidence>
<proteinExistence type="predicted"/>
<organism evidence="2 4">
    <name type="scientific">Clostridium perfringens</name>
    <dbReference type="NCBI Taxonomy" id="1502"/>
    <lineage>
        <taxon>Bacteria</taxon>
        <taxon>Bacillati</taxon>
        <taxon>Bacillota</taxon>
        <taxon>Clostridia</taxon>
        <taxon>Eubacteriales</taxon>
        <taxon>Clostridiaceae</taxon>
        <taxon>Clostridium</taxon>
    </lineage>
</organism>
<evidence type="ECO:0000313" key="3">
    <source>
        <dbReference type="EMBL" id="MDZ7541459.1"/>
    </source>
</evidence>
<evidence type="ECO:0000256" key="1">
    <source>
        <dbReference type="SAM" id="Phobius"/>
    </source>
</evidence>
<sequence length="133" mass="15505">MGFWIFMMVMELLIPLIMIIFGKLFSKKAPKEINHFYGYRTSMSMKNKDTWEFAHKYCGRLWLKIGWIMFVISFIIMLFVLGKGEQAIGTLGGALCMIQCVVLVASIFPTERALRKNFDKYGNRKMCSFDFIT</sequence>
<dbReference type="Proteomes" id="UP001288778">
    <property type="component" value="Unassembled WGS sequence"/>
</dbReference>
<evidence type="ECO:0008006" key="5">
    <source>
        <dbReference type="Google" id="ProtNLM"/>
    </source>
</evidence>
<feature type="transmembrane region" description="Helical" evidence="1">
    <location>
        <begin position="61"/>
        <end position="81"/>
    </location>
</feature>
<dbReference type="EMBL" id="WNUI01000012">
    <property type="protein sequence ID" value="MDZ4908672.1"/>
    <property type="molecule type" value="Genomic_DNA"/>
</dbReference>
<evidence type="ECO:0000313" key="4">
    <source>
        <dbReference type="Proteomes" id="UP001288778"/>
    </source>
</evidence>
<name>A0AAW9HSZ4_CLOPF</name>
<reference evidence="2" key="1">
    <citation type="submission" date="2019-11" db="EMBL/GenBank/DDBJ databases">
        <title>Characterization of Clostridium perfringens isolates from swine manure treated agricultural soils.</title>
        <authorList>
            <person name="Wushke S.T."/>
        </authorList>
    </citation>
    <scope>NUCLEOTIDE SEQUENCE</scope>
    <source>
        <strain evidence="3">X62</strain>
        <strain evidence="2">X94</strain>
    </source>
</reference>
<dbReference type="InterPro" id="IPR025962">
    <property type="entry name" value="SdpI/YhfL"/>
</dbReference>
<keyword evidence="1" id="KW-0812">Transmembrane</keyword>
<dbReference type="RefSeq" id="WP_168971331.1">
    <property type="nucleotide sequence ID" value="NZ_JABAGE010000027.1"/>
</dbReference>